<protein>
    <submittedName>
        <fullName evidence="1">Uncharacterized protein</fullName>
    </submittedName>
</protein>
<gene>
    <name evidence="1" type="ORF">HNR73_004618</name>
</gene>
<dbReference type="RefSeq" id="WP_184789589.1">
    <property type="nucleotide sequence ID" value="NZ_BONT01000058.1"/>
</dbReference>
<dbReference type="EMBL" id="JACHGT010000010">
    <property type="protein sequence ID" value="MBB6036745.1"/>
    <property type="molecule type" value="Genomic_DNA"/>
</dbReference>
<evidence type="ECO:0000313" key="2">
    <source>
        <dbReference type="Proteomes" id="UP000548476"/>
    </source>
</evidence>
<dbReference type="AlphaFoldDB" id="A0A841FLC6"/>
<name>A0A841FLC6_9ACTN</name>
<organism evidence="1 2">
    <name type="scientific">Phytomonospora endophytica</name>
    <dbReference type="NCBI Taxonomy" id="714109"/>
    <lineage>
        <taxon>Bacteria</taxon>
        <taxon>Bacillati</taxon>
        <taxon>Actinomycetota</taxon>
        <taxon>Actinomycetes</taxon>
        <taxon>Micromonosporales</taxon>
        <taxon>Micromonosporaceae</taxon>
        <taxon>Phytomonospora</taxon>
    </lineage>
</organism>
<accession>A0A841FLC6</accession>
<comment type="caution">
    <text evidence="1">The sequence shown here is derived from an EMBL/GenBank/DDBJ whole genome shotgun (WGS) entry which is preliminary data.</text>
</comment>
<proteinExistence type="predicted"/>
<dbReference type="Proteomes" id="UP000548476">
    <property type="component" value="Unassembled WGS sequence"/>
</dbReference>
<keyword evidence="2" id="KW-1185">Reference proteome</keyword>
<reference evidence="1 2" key="1">
    <citation type="submission" date="2020-08" db="EMBL/GenBank/DDBJ databases">
        <title>Genomic Encyclopedia of Type Strains, Phase IV (KMG-IV): sequencing the most valuable type-strain genomes for metagenomic binning, comparative biology and taxonomic classification.</title>
        <authorList>
            <person name="Goeker M."/>
        </authorList>
    </citation>
    <scope>NUCLEOTIDE SEQUENCE [LARGE SCALE GENOMIC DNA]</scope>
    <source>
        <strain evidence="1 2">YIM 65646</strain>
    </source>
</reference>
<sequence>MPHQTTPSTGPYTYYVAFFVEVAGPVVDPARPWRLQSTTTQTEGPIATPADVDLLAAQLRRANPDAVTLTILSWQPLDIPSVDPE</sequence>
<evidence type="ECO:0000313" key="1">
    <source>
        <dbReference type="EMBL" id="MBB6036745.1"/>
    </source>
</evidence>